<reference evidence="1" key="1">
    <citation type="journal article" date="2018" name="Nat. Plants">
        <title>Whole-genome landscape of Medicago truncatula symbiotic genes.</title>
        <authorList>
            <person name="Pecrix Y."/>
            <person name="Gamas P."/>
            <person name="Carrere S."/>
        </authorList>
    </citation>
    <scope>NUCLEOTIDE SEQUENCE</scope>
    <source>
        <tissue evidence="1">Leaves</tissue>
    </source>
</reference>
<sequence length="138" mass="15952">MASVLAGDEVTISTSSSRSWKSMSFQDIWTATAGAVPDVFERSDRHTQEDDEYHLTWAAIERLPTLERMRKGVMKHVDENGKVGHDEVDVAKLGLHDKKLLLDSILKIVEEDNEKFLRKLRDRQDRFGLFYQTLIIYN</sequence>
<dbReference type="AlphaFoldDB" id="A0A396H773"/>
<name>A0A396H773_MEDTR</name>
<organism evidence="1">
    <name type="scientific">Medicago truncatula</name>
    <name type="common">Barrel medic</name>
    <name type="synonym">Medicago tribuloides</name>
    <dbReference type="NCBI Taxonomy" id="3880"/>
    <lineage>
        <taxon>Eukaryota</taxon>
        <taxon>Viridiplantae</taxon>
        <taxon>Streptophyta</taxon>
        <taxon>Embryophyta</taxon>
        <taxon>Tracheophyta</taxon>
        <taxon>Spermatophyta</taxon>
        <taxon>Magnoliopsida</taxon>
        <taxon>eudicotyledons</taxon>
        <taxon>Gunneridae</taxon>
        <taxon>Pentapetalae</taxon>
        <taxon>rosids</taxon>
        <taxon>fabids</taxon>
        <taxon>Fabales</taxon>
        <taxon>Fabaceae</taxon>
        <taxon>Papilionoideae</taxon>
        <taxon>50 kb inversion clade</taxon>
        <taxon>NPAAA clade</taxon>
        <taxon>Hologalegina</taxon>
        <taxon>IRL clade</taxon>
        <taxon>Trifolieae</taxon>
        <taxon>Medicago</taxon>
    </lineage>
</organism>
<accession>A0A396H773</accession>
<evidence type="ECO:0000313" key="1">
    <source>
        <dbReference type="EMBL" id="RHN48648.1"/>
    </source>
</evidence>
<protein>
    <submittedName>
        <fullName evidence="1">Uncharacterized protein</fullName>
    </submittedName>
</protein>
<dbReference type="PANTHER" id="PTHR48040:SF60">
    <property type="entry name" value="ABC TRANSPORTER DOMAIN-CONTAINING PROTEIN"/>
    <property type="match status" value="1"/>
</dbReference>
<gene>
    <name evidence="1" type="ORF">MtrunA17_Chr7g0266011</name>
</gene>
<comment type="caution">
    <text evidence="1">The sequence shown here is derived from an EMBL/GenBank/DDBJ whole genome shotgun (WGS) entry which is preliminary data.</text>
</comment>
<dbReference type="EMBL" id="PSQE01000007">
    <property type="protein sequence ID" value="RHN48648.1"/>
    <property type="molecule type" value="Genomic_DNA"/>
</dbReference>
<proteinExistence type="predicted"/>
<dbReference type="Gramene" id="rna43387">
    <property type="protein sequence ID" value="RHN48648.1"/>
    <property type="gene ID" value="gene43387"/>
</dbReference>
<dbReference type="PANTHER" id="PTHR48040">
    <property type="entry name" value="PLEIOTROPIC DRUG RESISTANCE PROTEIN 1-LIKE ISOFORM X1"/>
    <property type="match status" value="1"/>
</dbReference>
<dbReference type="Proteomes" id="UP000265566">
    <property type="component" value="Chromosome 7"/>
</dbReference>